<reference evidence="7 8" key="1">
    <citation type="submission" date="2016-12" db="EMBL/GenBank/DDBJ databases">
        <authorList>
            <person name="Song W.-J."/>
            <person name="Kurnit D.M."/>
        </authorList>
    </citation>
    <scope>NUCLEOTIDE SEQUENCE [LARGE SCALE GENOMIC DNA]</scope>
    <source>
        <strain evidence="7 8">CECT 9026</strain>
    </source>
</reference>
<dbReference type="Pfam" id="PF25917">
    <property type="entry name" value="BSH_RND"/>
    <property type="match status" value="1"/>
</dbReference>
<protein>
    <submittedName>
        <fullName evidence="7">Multidrug export protein AcrE</fullName>
    </submittedName>
</protein>
<feature type="domain" description="Multidrug resistance protein MdtA-like alpha-helical hairpin" evidence="3">
    <location>
        <begin position="110"/>
        <end position="178"/>
    </location>
</feature>
<dbReference type="GO" id="GO:0022857">
    <property type="term" value="F:transmembrane transporter activity"/>
    <property type="evidence" value="ECO:0007669"/>
    <property type="project" value="InterPro"/>
</dbReference>
<dbReference type="Pfam" id="PF25944">
    <property type="entry name" value="Beta-barrel_RND"/>
    <property type="match status" value="1"/>
</dbReference>
<dbReference type="GO" id="GO:0005886">
    <property type="term" value="C:plasma membrane"/>
    <property type="evidence" value="ECO:0007669"/>
    <property type="project" value="TreeGrafter"/>
</dbReference>
<gene>
    <name evidence="7" type="primary">acrE</name>
    <name evidence="7" type="ORF">VSP9026_03541</name>
</gene>
<dbReference type="PANTHER" id="PTHR30158:SF3">
    <property type="entry name" value="MULTIDRUG EFFLUX PUMP SUBUNIT ACRA-RELATED"/>
    <property type="match status" value="1"/>
</dbReference>
<dbReference type="Proteomes" id="UP000184774">
    <property type="component" value="Unassembled WGS sequence"/>
</dbReference>
<dbReference type="InterPro" id="IPR058624">
    <property type="entry name" value="MdtA-like_HH"/>
</dbReference>
<evidence type="ECO:0000313" key="8">
    <source>
        <dbReference type="Proteomes" id="UP000184774"/>
    </source>
</evidence>
<dbReference type="PANTHER" id="PTHR30158">
    <property type="entry name" value="ACRA/E-RELATED COMPONENT OF DRUG EFFLUX TRANSPORTER"/>
    <property type="match status" value="1"/>
</dbReference>
<proteinExistence type="inferred from homology"/>
<evidence type="ECO:0000259" key="6">
    <source>
        <dbReference type="Pfam" id="PF25967"/>
    </source>
</evidence>
<dbReference type="EMBL" id="FSSB01000021">
    <property type="protein sequence ID" value="SIO95789.1"/>
    <property type="molecule type" value="Genomic_DNA"/>
</dbReference>
<dbReference type="GO" id="GO:0046677">
    <property type="term" value="P:response to antibiotic"/>
    <property type="evidence" value="ECO:0007669"/>
    <property type="project" value="TreeGrafter"/>
</dbReference>
<dbReference type="Gene3D" id="2.40.420.20">
    <property type="match status" value="1"/>
</dbReference>
<dbReference type="Pfam" id="PF25876">
    <property type="entry name" value="HH_MFP_RND"/>
    <property type="match status" value="1"/>
</dbReference>
<dbReference type="SUPFAM" id="SSF111369">
    <property type="entry name" value="HlyD-like secretion proteins"/>
    <property type="match status" value="1"/>
</dbReference>
<dbReference type="Gene3D" id="1.10.287.470">
    <property type="entry name" value="Helix hairpin bin"/>
    <property type="match status" value="1"/>
</dbReference>
<comment type="subcellular location">
    <subcellularLocation>
        <location evidence="1">Cell inner membrane</location>
        <topology evidence="1">Lipid-anchor</topology>
    </subcellularLocation>
</comment>
<dbReference type="InterPro" id="IPR058625">
    <property type="entry name" value="MdtA-like_BSH"/>
</dbReference>
<feature type="domain" description="Multidrug resistance protein MdtA-like beta-barrel" evidence="5">
    <location>
        <begin position="216"/>
        <end position="302"/>
    </location>
</feature>
<evidence type="ECO:0000259" key="4">
    <source>
        <dbReference type="Pfam" id="PF25917"/>
    </source>
</evidence>
<dbReference type="InterPro" id="IPR058626">
    <property type="entry name" value="MdtA-like_b-barrel"/>
</dbReference>
<name>A0A1N6M8N5_9VIBR</name>
<evidence type="ECO:0000259" key="3">
    <source>
        <dbReference type="Pfam" id="PF25876"/>
    </source>
</evidence>
<dbReference type="GO" id="GO:0030313">
    <property type="term" value="C:cell envelope"/>
    <property type="evidence" value="ECO:0007669"/>
    <property type="project" value="UniProtKB-SubCell"/>
</dbReference>
<dbReference type="PROSITE" id="PS51257">
    <property type="entry name" value="PROKAR_LIPOPROTEIN"/>
    <property type="match status" value="1"/>
</dbReference>
<evidence type="ECO:0000256" key="1">
    <source>
        <dbReference type="ARBA" id="ARBA00004519"/>
    </source>
</evidence>
<dbReference type="RefSeq" id="WP_074374267.1">
    <property type="nucleotide sequence ID" value="NZ_AP024907.1"/>
</dbReference>
<sequence>MKKINICVRCHLHIFPLLFLVACHQSENDKNNQETESQAVVPFVSTMTMKPAQLDIFEALPARVTAYRVAEIRPQVSGIVQHRLFKQGAEVKAGQPLFQIDPTPFQADVDTARANLLKAEVTLKRALEKVAHLKPLVEADAISRQEYDDAVLQRDQASADVAQTKATLARRVLDLKYASVTAPIAGRIDQTLVTEGALVSRSDNTPMTRVEQIDQVFVDVRRPASSLESINKALPTGSAESTAATQTNINILHPNGQPYPLQGQLLFSGIKIDTSTGDVLLRVLVDNEQRLLLPGMFVKARVLRSRYTNALTAPQQAIVHIGGVPHIWTIDSHDRAALKPVALGALVKGQYHVKAGLNAGDHIVVEGKERLQDGITVHQRQWQASQPL</sequence>
<evidence type="ECO:0000259" key="5">
    <source>
        <dbReference type="Pfam" id="PF25944"/>
    </source>
</evidence>
<dbReference type="Pfam" id="PF25967">
    <property type="entry name" value="RND-MFP_C"/>
    <property type="match status" value="1"/>
</dbReference>
<comment type="similarity">
    <text evidence="2">Belongs to the membrane fusion protein (MFP) (TC 8.A.1) family.</text>
</comment>
<dbReference type="Gene3D" id="2.40.50.100">
    <property type="match status" value="1"/>
</dbReference>
<dbReference type="AlphaFoldDB" id="A0A1N6M8N5"/>
<dbReference type="Gene3D" id="2.40.30.170">
    <property type="match status" value="1"/>
</dbReference>
<evidence type="ECO:0000313" key="7">
    <source>
        <dbReference type="EMBL" id="SIO95789.1"/>
    </source>
</evidence>
<dbReference type="InterPro" id="IPR006143">
    <property type="entry name" value="RND_pump_MFP"/>
</dbReference>
<dbReference type="InterPro" id="IPR058627">
    <property type="entry name" value="MdtA-like_C"/>
</dbReference>
<organism evidence="7 8">
    <name type="scientific">Vibrio spartinae</name>
    <dbReference type="NCBI Taxonomy" id="1918945"/>
    <lineage>
        <taxon>Bacteria</taxon>
        <taxon>Pseudomonadati</taxon>
        <taxon>Pseudomonadota</taxon>
        <taxon>Gammaproteobacteria</taxon>
        <taxon>Vibrionales</taxon>
        <taxon>Vibrionaceae</taxon>
        <taxon>Vibrio</taxon>
    </lineage>
</organism>
<feature type="domain" description="Multidrug resistance protein MdtA-like barrel-sandwich hybrid" evidence="4">
    <location>
        <begin position="68"/>
        <end position="207"/>
    </location>
</feature>
<feature type="domain" description="Multidrug resistance protein MdtA-like C-terminal permuted SH3" evidence="6">
    <location>
        <begin position="309"/>
        <end position="369"/>
    </location>
</feature>
<evidence type="ECO:0000256" key="2">
    <source>
        <dbReference type="ARBA" id="ARBA00009477"/>
    </source>
</evidence>
<accession>A0A1N6M8N5</accession>
<dbReference type="NCBIfam" id="TIGR01730">
    <property type="entry name" value="RND_mfp"/>
    <property type="match status" value="1"/>
</dbReference>